<evidence type="ECO:0000313" key="2">
    <source>
        <dbReference type="Proteomes" id="UP001152795"/>
    </source>
</evidence>
<gene>
    <name evidence="1" type="ORF">PACLA_8A043737</name>
</gene>
<comment type="caution">
    <text evidence="1">The sequence shown here is derived from an EMBL/GenBank/DDBJ whole genome shotgun (WGS) entry which is preliminary data.</text>
</comment>
<keyword evidence="2" id="KW-1185">Reference proteome</keyword>
<proteinExistence type="predicted"/>
<evidence type="ECO:0000313" key="1">
    <source>
        <dbReference type="EMBL" id="CAB3985775.1"/>
    </source>
</evidence>
<accession>A0A7D9DIR8</accession>
<protein>
    <submittedName>
        <fullName evidence="1">Uncharacterized protein</fullName>
    </submittedName>
</protein>
<dbReference type="Proteomes" id="UP001152795">
    <property type="component" value="Unassembled WGS sequence"/>
</dbReference>
<organism evidence="1 2">
    <name type="scientific">Paramuricea clavata</name>
    <name type="common">Red gorgonian</name>
    <name type="synonym">Violescent sea-whip</name>
    <dbReference type="NCBI Taxonomy" id="317549"/>
    <lineage>
        <taxon>Eukaryota</taxon>
        <taxon>Metazoa</taxon>
        <taxon>Cnidaria</taxon>
        <taxon>Anthozoa</taxon>
        <taxon>Octocorallia</taxon>
        <taxon>Malacalcyonacea</taxon>
        <taxon>Plexauridae</taxon>
        <taxon>Paramuricea</taxon>
    </lineage>
</organism>
<dbReference type="EMBL" id="CACRXK020000919">
    <property type="protein sequence ID" value="CAB3985775.1"/>
    <property type="molecule type" value="Genomic_DNA"/>
</dbReference>
<sequence length="98" mass="11056">MNSRNGLVFLLLCLATWTLCAEAVTSVLGSAIRRRTAPKLTTRRPPTVPTVPNAITQMLINNVQPATKHMNDIMDIINPQGNGRRRRAIRLLWRKIKL</sequence>
<name>A0A7D9DIR8_PARCT</name>
<reference evidence="1" key="1">
    <citation type="submission" date="2020-04" db="EMBL/GenBank/DDBJ databases">
        <authorList>
            <person name="Alioto T."/>
            <person name="Alioto T."/>
            <person name="Gomez Garrido J."/>
        </authorList>
    </citation>
    <scope>NUCLEOTIDE SEQUENCE</scope>
    <source>
        <strain evidence="1">A484AB</strain>
    </source>
</reference>
<dbReference type="AlphaFoldDB" id="A0A7D9DIR8"/>